<keyword evidence="9" id="KW-0902">Two-component regulatory system</keyword>
<comment type="subcellular location">
    <subcellularLocation>
        <location evidence="2">Cell membrane</location>
        <topology evidence="2">Multi-pass membrane protein</topology>
    </subcellularLocation>
</comment>
<evidence type="ECO:0000256" key="5">
    <source>
        <dbReference type="ARBA" id="ARBA00022679"/>
    </source>
</evidence>
<dbReference type="InterPro" id="IPR003594">
    <property type="entry name" value="HATPase_dom"/>
</dbReference>
<dbReference type="Pfam" id="PF02518">
    <property type="entry name" value="HATPase_c"/>
    <property type="match status" value="1"/>
</dbReference>
<dbReference type="CDD" id="cd00075">
    <property type="entry name" value="HATPase"/>
    <property type="match status" value="1"/>
</dbReference>
<sequence length="141" mass="15523">MAFFQKGIRLTVERAENEAYDVCGDMDLLERVLDNIVSNALKYTPPGGVVTMSVERRGDNVRVSVQDSGIGIPPDEQKKVFERFYRVDKARSRAHGGSGLGLSIAREIMIRLNGSIGLTSDGETGTTVWFELPAKKEDEAC</sequence>
<dbReference type="GO" id="GO:0005886">
    <property type="term" value="C:plasma membrane"/>
    <property type="evidence" value="ECO:0007669"/>
    <property type="project" value="UniProtKB-SubCell"/>
</dbReference>
<dbReference type="Gene3D" id="3.30.565.10">
    <property type="entry name" value="Histidine kinase-like ATPase, C-terminal domain"/>
    <property type="match status" value="1"/>
</dbReference>
<dbReference type="PRINTS" id="PR00344">
    <property type="entry name" value="BCTRLSENSOR"/>
</dbReference>
<evidence type="ECO:0000256" key="4">
    <source>
        <dbReference type="ARBA" id="ARBA00022553"/>
    </source>
</evidence>
<comment type="catalytic activity">
    <reaction evidence="1">
        <text>ATP + protein L-histidine = ADP + protein N-phospho-L-histidine.</text>
        <dbReference type="EC" id="2.7.13.3"/>
    </reaction>
</comment>
<evidence type="ECO:0000256" key="9">
    <source>
        <dbReference type="ARBA" id="ARBA00023012"/>
    </source>
</evidence>
<dbReference type="GO" id="GO:0004673">
    <property type="term" value="F:protein histidine kinase activity"/>
    <property type="evidence" value="ECO:0007669"/>
    <property type="project" value="UniProtKB-EC"/>
</dbReference>
<dbReference type="InterPro" id="IPR036890">
    <property type="entry name" value="HATPase_C_sf"/>
</dbReference>
<proteinExistence type="predicted"/>
<keyword evidence="8" id="KW-0067">ATP-binding</keyword>
<dbReference type="GO" id="GO:0005524">
    <property type="term" value="F:ATP binding"/>
    <property type="evidence" value="ECO:0007669"/>
    <property type="project" value="UniProtKB-KW"/>
</dbReference>
<dbReference type="FunFam" id="3.30.565.10:FF:000006">
    <property type="entry name" value="Sensor histidine kinase WalK"/>
    <property type="match status" value="1"/>
</dbReference>
<reference evidence="12" key="1">
    <citation type="journal article" date="2018" name="Sci. Rep.">
        <title>Lignite coal burning seam in the remote Altai Mountains harbors a hydrogen-driven thermophilic microbial community.</title>
        <authorList>
            <person name="Kadnikov V.V."/>
            <person name="Mardanov A.V."/>
            <person name="Ivasenko D.A."/>
            <person name="Antsiferov D.V."/>
            <person name="Beletsky A.V."/>
            <person name="Karnachuk O.V."/>
            <person name="Ravin N.V."/>
        </authorList>
    </citation>
    <scope>NUCLEOTIDE SEQUENCE [LARGE SCALE GENOMIC DNA]</scope>
</reference>
<dbReference type="GO" id="GO:0000160">
    <property type="term" value="P:phosphorelay signal transduction system"/>
    <property type="evidence" value="ECO:0007669"/>
    <property type="project" value="UniProtKB-KW"/>
</dbReference>
<dbReference type="Proteomes" id="UP000244338">
    <property type="component" value="Unassembled WGS sequence"/>
</dbReference>
<dbReference type="InterPro" id="IPR005467">
    <property type="entry name" value="His_kinase_dom"/>
</dbReference>
<evidence type="ECO:0000256" key="3">
    <source>
        <dbReference type="ARBA" id="ARBA00012438"/>
    </source>
</evidence>
<evidence type="ECO:0000313" key="12">
    <source>
        <dbReference type="Proteomes" id="UP000244338"/>
    </source>
</evidence>
<protein>
    <recommendedName>
        <fullName evidence="3">histidine kinase</fullName>
        <ecNumber evidence="3">2.7.13.3</ecNumber>
    </recommendedName>
</protein>
<dbReference type="EMBL" id="PEBX01000007">
    <property type="protein sequence ID" value="PTQ57461.1"/>
    <property type="molecule type" value="Genomic_DNA"/>
</dbReference>
<keyword evidence="6" id="KW-0547">Nucleotide-binding</keyword>
<evidence type="ECO:0000313" key="11">
    <source>
        <dbReference type="EMBL" id="PTQ57461.1"/>
    </source>
</evidence>
<dbReference type="SMART" id="SM00387">
    <property type="entry name" value="HATPase_c"/>
    <property type="match status" value="1"/>
</dbReference>
<dbReference type="EC" id="2.7.13.3" evidence="3"/>
<evidence type="ECO:0000259" key="10">
    <source>
        <dbReference type="PROSITE" id="PS50109"/>
    </source>
</evidence>
<evidence type="ECO:0000256" key="8">
    <source>
        <dbReference type="ARBA" id="ARBA00022840"/>
    </source>
</evidence>
<comment type="caution">
    <text evidence="11">The sequence shown here is derived from an EMBL/GenBank/DDBJ whole genome shotgun (WGS) entry which is preliminary data.</text>
</comment>
<dbReference type="InterPro" id="IPR004358">
    <property type="entry name" value="Sig_transdc_His_kin-like_C"/>
</dbReference>
<keyword evidence="5" id="KW-0808">Transferase</keyword>
<dbReference type="PANTHER" id="PTHR43711">
    <property type="entry name" value="TWO-COMPONENT HISTIDINE KINASE"/>
    <property type="match status" value="1"/>
</dbReference>
<gene>
    <name evidence="11" type="ORF">BSOLF_1616</name>
</gene>
<dbReference type="InterPro" id="IPR050736">
    <property type="entry name" value="Sensor_HK_Regulatory"/>
</dbReference>
<evidence type="ECO:0000256" key="2">
    <source>
        <dbReference type="ARBA" id="ARBA00004651"/>
    </source>
</evidence>
<accession>A0A2R6Y460</accession>
<dbReference type="SUPFAM" id="SSF55874">
    <property type="entry name" value="ATPase domain of HSP90 chaperone/DNA topoisomerase II/histidine kinase"/>
    <property type="match status" value="1"/>
</dbReference>
<keyword evidence="7 11" id="KW-0418">Kinase</keyword>
<dbReference type="AlphaFoldDB" id="A0A2R6Y460"/>
<feature type="domain" description="Histidine kinase" evidence="10">
    <location>
        <begin position="1"/>
        <end position="136"/>
    </location>
</feature>
<evidence type="ECO:0000256" key="7">
    <source>
        <dbReference type="ARBA" id="ARBA00022777"/>
    </source>
</evidence>
<dbReference type="PANTHER" id="PTHR43711:SF1">
    <property type="entry name" value="HISTIDINE KINASE 1"/>
    <property type="match status" value="1"/>
</dbReference>
<name>A0A2R6Y460_9BACL</name>
<organism evidence="11 12">
    <name type="scientific">Candidatus Carbonibacillus altaicus</name>
    <dbReference type="NCBI Taxonomy" id="2163959"/>
    <lineage>
        <taxon>Bacteria</taxon>
        <taxon>Bacillati</taxon>
        <taxon>Bacillota</taxon>
        <taxon>Bacilli</taxon>
        <taxon>Bacillales</taxon>
        <taxon>Candidatus Carbonibacillus</taxon>
    </lineage>
</organism>
<evidence type="ECO:0000256" key="1">
    <source>
        <dbReference type="ARBA" id="ARBA00000085"/>
    </source>
</evidence>
<keyword evidence="4" id="KW-0597">Phosphoprotein</keyword>
<evidence type="ECO:0000256" key="6">
    <source>
        <dbReference type="ARBA" id="ARBA00022741"/>
    </source>
</evidence>
<dbReference type="PROSITE" id="PS50109">
    <property type="entry name" value="HIS_KIN"/>
    <property type="match status" value="1"/>
</dbReference>